<dbReference type="InterPro" id="IPR013094">
    <property type="entry name" value="AB_hydrolase_3"/>
</dbReference>
<feature type="domain" description="Alpha/beta hydrolase fold-3" evidence="2">
    <location>
        <begin position="112"/>
        <end position="315"/>
    </location>
</feature>
<dbReference type="InterPro" id="IPR050300">
    <property type="entry name" value="GDXG_lipolytic_enzyme"/>
</dbReference>
<dbReference type="PANTHER" id="PTHR48081:SF8">
    <property type="entry name" value="ALPHA_BETA HYDROLASE FOLD-3 DOMAIN-CONTAINING PROTEIN-RELATED"/>
    <property type="match status" value="1"/>
</dbReference>
<name>A0A2N3NAB5_9PEZI</name>
<reference evidence="3 4" key="1">
    <citation type="journal article" date="2017" name="G3 (Bethesda)">
        <title>First Draft Genome Sequence of the Pathogenic Fungus Lomentospora prolificans (Formerly Scedosporium prolificans).</title>
        <authorList>
            <person name="Luo R."/>
            <person name="Zimin A."/>
            <person name="Workman R."/>
            <person name="Fan Y."/>
            <person name="Pertea G."/>
            <person name="Grossman N."/>
            <person name="Wear M.P."/>
            <person name="Jia B."/>
            <person name="Miller H."/>
            <person name="Casadevall A."/>
            <person name="Timp W."/>
            <person name="Zhang S.X."/>
            <person name="Salzberg S.L."/>
        </authorList>
    </citation>
    <scope>NUCLEOTIDE SEQUENCE [LARGE SCALE GENOMIC DNA]</scope>
    <source>
        <strain evidence="3 4">JHH-5317</strain>
    </source>
</reference>
<keyword evidence="4" id="KW-1185">Reference proteome</keyword>
<evidence type="ECO:0000256" key="1">
    <source>
        <dbReference type="ARBA" id="ARBA00022801"/>
    </source>
</evidence>
<evidence type="ECO:0000259" key="2">
    <source>
        <dbReference type="Pfam" id="PF07859"/>
    </source>
</evidence>
<protein>
    <recommendedName>
        <fullName evidence="2">Alpha/beta hydrolase fold-3 domain-containing protein</fullName>
    </recommendedName>
</protein>
<comment type="caution">
    <text evidence="3">The sequence shown here is derived from an EMBL/GenBank/DDBJ whole genome shotgun (WGS) entry which is preliminary data.</text>
</comment>
<dbReference type="InterPro" id="IPR029058">
    <property type="entry name" value="AB_hydrolase_fold"/>
</dbReference>
<dbReference type="OrthoDB" id="408631at2759"/>
<dbReference type="VEuPathDB" id="FungiDB:jhhlp_003993"/>
<dbReference type="AlphaFoldDB" id="A0A2N3NAB5"/>
<dbReference type="Pfam" id="PF07859">
    <property type="entry name" value="Abhydrolase_3"/>
    <property type="match status" value="1"/>
</dbReference>
<evidence type="ECO:0000313" key="3">
    <source>
        <dbReference type="EMBL" id="PKS09379.1"/>
    </source>
</evidence>
<dbReference type="Proteomes" id="UP000233524">
    <property type="component" value="Unassembled WGS sequence"/>
</dbReference>
<dbReference type="STRING" id="41688.A0A2N3NAB5"/>
<dbReference type="InParanoid" id="A0A2N3NAB5"/>
<keyword evidence="1" id="KW-0378">Hydrolase</keyword>
<organism evidence="3 4">
    <name type="scientific">Lomentospora prolificans</name>
    <dbReference type="NCBI Taxonomy" id="41688"/>
    <lineage>
        <taxon>Eukaryota</taxon>
        <taxon>Fungi</taxon>
        <taxon>Dikarya</taxon>
        <taxon>Ascomycota</taxon>
        <taxon>Pezizomycotina</taxon>
        <taxon>Sordariomycetes</taxon>
        <taxon>Hypocreomycetidae</taxon>
        <taxon>Microascales</taxon>
        <taxon>Microascaceae</taxon>
        <taxon>Lomentospora</taxon>
    </lineage>
</organism>
<dbReference type="Gene3D" id="3.40.50.1820">
    <property type="entry name" value="alpha/beta hydrolase"/>
    <property type="match status" value="1"/>
</dbReference>
<dbReference type="GO" id="GO:0016787">
    <property type="term" value="F:hydrolase activity"/>
    <property type="evidence" value="ECO:0007669"/>
    <property type="project" value="UniProtKB-KW"/>
</dbReference>
<dbReference type="EMBL" id="NLAX01000010">
    <property type="protein sequence ID" value="PKS09379.1"/>
    <property type="molecule type" value="Genomic_DNA"/>
</dbReference>
<dbReference type="PANTHER" id="PTHR48081">
    <property type="entry name" value="AB HYDROLASE SUPERFAMILY PROTEIN C4A8.06C"/>
    <property type="match status" value="1"/>
</dbReference>
<sequence length="341" mass="37108">MPSATLRSLVAEVPPPLDPAWVEYEKEHLKPTGPKKKKSYEAPTAVELQLAYAQECRDLHARMMAPGARDHNLSKGVVKTQLAATSTKDGATIPILAYTREEDSGKEPDVVIVYFHGGGLWVGEADSEEPSCRRLALAGNHAVYSVGYRLMPEYFASVCVSDALDGFMTVRERVGNKPKFVIVGSSSGGQLAALVSQRAPKGSVDGVLLRSPVTSDVFSGIEYVPERLRAYHTSASQAFVTALGGYMKRAVPRDGLAKMPLEADEEELKGLPRTWIQVCTNDTLYSDGVCYAIALEEAGVDVKVCVVSGWPHTFWLPAPELDRALEAELEMIDGLRWILSA</sequence>
<accession>A0A2N3NAB5</accession>
<dbReference type="SUPFAM" id="SSF53474">
    <property type="entry name" value="alpha/beta-Hydrolases"/>
    <property type="match status" value="1"/>
</dbReference>
<proteinExistence type="predicted"/>
<evidence type="ECO:0000313" key="4">
    <source>
        <dbReference type="Proteomes" id="UP000233524"/>
    </source>
</evidence>
<gene>
    <name evidence="3" type="ORF">jhhlp_003993</name>
</gene>